<gene>
    <name evidence="1" type="ORF">AVEN_60242_1</name>
</gene>
<name>A0A4Y2JB83_ARAVE</name>
<evidence type="ECO:0000313" key="1">
    <source>
        <dbReference type="EMBL" id="GBM87327.1"/>
    </source>
</evidence>
<proteinExistence type="predicted"/>
<organism evidence="1 2">
    <name type="scientific">Araneus ventricosus</name>
    <name type="common">Orbweaver spider</name>
    <name type="synonym">Epeira ventricosa</name>
    <dbReference type="NCBI Taxonomy" id="182803"/>
    <lineage>
        <taxon>Eukaryota</taxon>
        <taxon>Metazoa</taxon>
        <taxon>Ecdysozoa</taxon>
        <taxon>Arthropoda</taxon>
        <taxon>Chelicerata</taxon>
        <taxon>Arachnida</taxon>
        <taxon>Araneae</taxon>
        <taxon>Araneomorphae</taxon>
        <taxon>Entelegynae</taxon>
        <taxon>Araneoidea</taxon>
        <taxon>Araneidae</taxon>
        <taxon>Araneus</taxon>
    </lineage>
</organism>
<comment type="caution">
    <text evidence="1">The sequence shown here is derived from an EMBL/GenBank/DDBJ whole genome shotgun (WGS) entry which is preliminary data.</text>
</comment>
<dbReference type="EMBL" id="BGPR01189544">
    <property type="protein sequence ID" value="GBM87327.1"/>
    <property type="molecule type" value="Genomic_DNA"/>
</dbReference>
<keyword evidence="2" id="KW-1185">Reference proteome</keyword>
<protein>
    <submittedName>
        <fullName evidence="1">Uncharacterized protein</fullName>
    </submittedName>
</protein>
<accession>A0A4Y2JB83</accession>
<evidence type="ECO:0000313" key="2">
    <source>
        <dbReference type="Proteomes" id="UP000499080"/>
    </source>
</evidence>
<sequence>LVMLTSCFEARGPRSFGLQSDDDDDTRAGTSLSKLPIHISGSLTHVRFN</sequence>
<feature type="non-terminal residue" evidence="1">
    <location>
        <position position="1"/>
    </location>
</feature>
<dbReference type="Proteomes" id="UP000499080">
    <property type="component" value="Unassembled WGS sequence"/>
</dbReference>
<reference evidence="1 2" key="1">
    <citation type="journal article" date="2019" name="Sci. Rep.">
        <title>Orb-weaving spider Araneus ventricosus genome elucidates the spidroin gene catalogue.</title>
        <authorList>
            <person name="Kono N."/>
            <person name="Nakamura H."/>
            <person name="Ohtoshi R."/>
            <person name="Moran D.A.P."/>
            <person name="Shinohara A."/>
            <person name="Yoshida Y."/>
            <person name="Fujiwara M."/>
            <person name="Mori M."/>
            <person name="Tomita M."/>
            <person name="Arakawa K."/>
        </authorList>
    </citation>
    <scope>NUCLEOTIDE SEQUENCE [LARGE SCALE GENOMIC DNA]</scope>
</reference>
<dbReference type="AlphaFoldDB" id="A0A4Y2JB83"/>